<reference evidence="4 7" key="1">
    <citation type="submission" date="2016-10" db="EMBL/GenBank/DDBJ databases">
        <authorList>
            <person name="de Groot N.N."/>
        </authorList>
    </citation>
    <scope>NUCLEOTIDE SEQUENCE [LARGE SCALE GENOMIC DNA]</scope>
    <source>
        <strain evidence="4 7">Sb05</strain>
    </source>
</reference>
<keyword evidence="2" id="KW-0812">Transmembrane</keyword>
<dbReference type="Proteomes" id="UP000182107">
    <property type="component" value="Unassembled WGS sequence"/>
</dbReference>
<evidence type="ECO:0000313" key="5">
    <source>
        <dbReference type="EMBL" id="SDW44471.1"/>
    </source>
</evidence>
<dbReference type="Gene3D" id="3.10.350.10">
    <property type="entry name" value="LysM domain"/>
    <property type="match status" value="1"/>
</dbReference>
<evidence type="ECO:0000313" key="7">
    <source>
        <dbReference type="Proteomes" id="UP000182870"/>
    </source>
</evidence>
<feature type="compositionally biased region" description="Low complexity" evidence="1">
    <location>
        <begin position="78"/>
        <end position="108"/>
    </location>
</feature>
<accession>A0A1H9BYX2</accession>
<feature type="region of interest" description="Disordered" evidence="1">
    <location>
        <begin position="78"/>
        <end position="115"/>
    </location>
</feature>
<feature type="transmembrane region" description="Helical" evidence="2">
    <location>
        <begin position="31"/>
        <end position="52"/>
    </location>
</feature>
<dbReference type="InterPro" id="IPR049981">
    <property type="entry name" value="SPy_0802-like"/>
</dbReference>
<reference evidence="5 6" key="2">
    <citation type="submission" date="2016-10" db="EMBL/GenBank/DDBJ databases">
        <authorList>
            <person name="Varghese N."/>
            <person name="Submissions S."/>
        </authorList>
    </citation>
    <scope>NUCLEOTIDE SEQUENCE [LARGE SCALE GENOMIC DNA]</scope>
    <source>
        <strain evidence="5 6">Sb17</strain>
    </source>
</reference>
<proteinExistence type="predicted"/>
<dbReference type="AlphaFoldDB" id="A0A1H9BYX2"/>
<keyword evidence="2" id="KW-1133">Transmembrane helix</keyword>
<keyword evidence="2" id="KW-0472">Membrane</keyword>
<name>A0A1H9BYX2_STREI</name>
<dbReference type="InterPro" id="IPR036779">
    <property type="entry name" value="LysM_dom_sf"/>
</dbReference>
<dbReference type="EMBL" id="FNKE01000001">
    <property type="protein sequence ID" value="SDQ17656.1"/>
    <property type="molecule type" value="Genomic_DNA"/>
</dbReference>
<evidence type="ECO:0000256" key="1">
    <source>
        <dbReference type="SAM" id="MobiDB-lite"/>
    </source>
</evidence>
<dbReference type="Proteomes" id="UP000182870">
    <property type="component" value="Unassembled WGS sequence"/>
</dbReference>
<evidence type="ECO:0000256" key="2">
    <source>
        <dbReference type="SAM" id="Phobius"/>
    </source>
</evidence>
<evidence type="ECO:0000313" key="6">
    <source>
        <dbReference type="Proteomes" id="UP000182107"/>
    </source>
</evidence>
<evidence type="ECO:0000313" key="4">
    <source>
        <dbReference type="EMBL" id="SDQ17656.1"/>
    </source>
</evidence>
<sequence length="160" mass="16893">MAKQPWEEKVVDDNEIRISRKTKGSVISTPLLTALLSVFFVIVVAILFVVFYTSNRGGDKASETSNFYGASSSVVSSSEATSSESSQESTEAASTDASSSDTTESSSEGNGDTITVMSGEGAASIAARAGISVDKLYELNPDHMTSGYWYANPGDEVHIN</sequence>
<dbReference type="EMBL" id="FNMW01000001">
    <property type="protein sequence ID" value="SDW44471.1"/>
    <property type="molecule type" value="Genomic_DNA"/>
</dbReference>
<protein>
    <submittedName>
        <fullName evidence="4">LysM domain-containing protein</fullName>
    </submittedName>
</protein>
<dbReference type="InterPro" id="IPR018392">
    <property type="entry name" value="LysM"/>
</dbReference>
<dbReference type="CDD" id="cd00118">
    <property type="entry name" value="LysM"/>
    <property type="match status" value="1"/>
</dbReference>
<gene>
    <name evidence="4" type="ORF">SAMN05216392_0821</name>
    <name evidence="5" type="ORF">SAMN05216415_0724</name>
</gene>
<dbReference type="OrthoDB" id="2242633at2"/>
<dbReference type="RefSeq" id="WP_074560530.1">
    <property type="nucleotide sequence ID" value="NZ_FNKE01000001.1"/>
</dbReference>
<organism evidence="4 7">
    <name type="scientific">Streptococcus equinus</name>
    <name type="common">Streptococcus bovis</name>
    <dbReference type="NCBI Taxonomy" id="1335"/>
    <lineage>
        <taxon>Bacteria</taxon>
        <taxon>Bacillati</taxon>
        <taxon>Bacillota</taxon>
        <taxon>Bacilli</taxon>
        <taxon>Lactobacillales</taxon>
        <taxon>Streptococcaceae</taxon>
        <taxon>Streptococcus</taxon>
    </lineage>
</organism>
<dbReference type="NCBIfam" id="NF042931">
    <property type="entry name" value="SAG1386_EF1546"/>
    <property type="match status" value="1"/>
</dbReference>
<feature type="domain" description="LysM" evidence="3">
    <location>
        <begin position="112"/>
        <end position="159"/>
    </location>
</feature>
<evidence type="ECO:0000259" key="3">
    <source>
        <dbReference type="PROSITE" id="PS51782"/>
    </source>
</evidence>
<dbReference type="PROSITE" id="PS51782">
    <property type="entry name" value="LYSM"/>
    <property type="match status" value="1"/>
</dbReference>